<evidence type="ECO:0000313" key="1">
    <source>
        <dbReference type="EMBL" id="MQL97168.1"/>
    </source>
</evidence>
<sequence>MSTIKVCIVFLDTLTPEFELYVWLRERRQGAATRVWCWFVSTVLDPIEVERQLDFSSVAMRLRGRLVLFVQDLKGYVGTKTPKAVGERSDDLIEYGKEGMVERSWRLR</sequence>
<keyword evidence="2" id="KW-1185">Reference proteome</keyword>
<dbReference type="Proteomes" id="UP000652761">
    <property type="component" value="Unassembled WGS sequence"/>
</dbReference>
<organism evidence="1 2">
    <name type="scientific">Colocasia esculenta</name>
    <name type="common">Wild taro</name>
    <name type="synonym">Arum esculentum</name>
    <dbReference type="NCBI Taxonomy" id="4460"/>
    <lineage>
        <taxon>Eukaryota</taxon>
        <taxon>Viridiplantae</taxon>
        <taxon>Streptophyta</taxon>
        <taxon>Embryophyta</taxon>
        <taxon>Tracheophyta</taxon>
        <taxon>Spermatophyta</taxon>
        <taxon>Magnoliopsida</taxon>
        <taxon>Liliopsida</taxon>
        <taxon>Araceae</taxon>
        <taxon>Aroideae</taxon>
        <taxon>Colocasieae</taxon>
        <taxon>Colocasia</taxon>
    </lineage>
</organism>
<accession>A0A843VKW3</accession>
<protein>
    <submittedName>
        <fullName evidence="1">Uncharacterized protein</fullName>
    </submittedName>
</protein>
<reference evidence="1" key="1">
    <citation type="submission" date="2017-07" db="EMBL/GenBank/DDBJ databases">
        <title>Taro Niue Genome Assembly and Annotation.</title>
        <authorList>
            <person name="Atibalentja N."/>
            <person name="Keating K."/>
            <person name="Fields C.J."/>
        </authorList>
    </citation>
    <scope>NUCLEOTIDE SEQUENCE</scope>
    <source>
        <strain evidence="1">Niue_2</strain>
        <tissue evidence="1">Leaf</tissue>
    </source>
</reference>
<gene>
    <name evidence="1" type="ORF">Taro_029854</name>
</gene>
<dbReference type="EMBL" id="NMUH01002009">
    <property type="protein sequence ID" value="MQL97168.1"/>
    <property type="molecule type" value="Genomic_DNA"/>
</dbReference>
<comment type="caution">
    <text evidence="1">The sequence shown here is derived from an EMBL/GenBank/DDBJ whole genome shotgun (WGS) entry which is preliminary data.</text>
</comment>
<proteinExistence type="predicted"/>
<dbReference type="AlphaFoldDB" id="A0A843VKW3"/>
<evidence type="ECO:0000313" key="2">
    <source>
        <dbReference type="Proteomes" id="UP000652761"/>
    </source>
</evidence>
<name>A0A843VKW3_COLES</name>